<dbReference type="GO" id="GO:0004674">
    <property type="term" value="F:protein serine/threonine kinase activity"/>
    <property type="evidence" value="ECO:0007669"/>
    <property type="project" value="UniProtKB-KW"/>
</dbReference>
<dbReference type="Gene3D" id="1.10.510.10">
    <property type="entry name" value="Transferase(Phosphotransferase) domain 1"/>
    <property type="match status" value="1"/>
</dbReference>
<dbReference type="PANTHER" id="PTHR11042">
    <property type="entry name" value="EUKARYOTIC TRANSLATION INITIATION FACTOR 2-ALPHA KINASE EIF2-ALPHA KINASE -RELATED"/>
    <property type="match status" value="1"/>
</dbReference>
<evidence type="ECO:0000256" key="4">
    <source>
        <dbReference type="ARBA" id="ARBA00022840"/>
    </source>
</evidence>
<keyword evidence="1" id="KW-0808">Transferase</keyword>
<feature type="compositionally biased region" description="Low complexity" evidence="9">
    <location>
        <begin position="210"/>
        <end position="225"/>
    </location>
</feature>
<dbReference type="CDD" id="cd14014">
    <property type="entry name" value="STKc_PknB_like"/>
    <property type="match status" value="1"/>
</dbReference>
<dbReference type="GO" id="GO:0005634">
    <property type="term" value="C:nucleus"/>
    <property type="evidence" value="ECO:0007669"/>
    <property type="project" value="TreeGrafter"/>
</dbReference>
<keyword evidence="4 7" id="KW-0067">ATP-binding</keyword>
<dbReference type="InParanoid" id="Q23G00"/>
<evidence type="ECO:0000313" key="12">
    <source>
        <dbReference type="Proteomes" id="UP000009168"/>
    </source>
</evidence>
<dbReference type="HOGENOM" id="CLU_574276_0_0_1"/>
<dbReference type="PROSITE" id="PS00107">
    <property type="entry name" value="PROTEIN_KINASE_ATP"/>
    <property type="match status" value="1"/>
</dbReference>
<feature type="region of interest" description="Disordered" evidence="9">
    <location>
        <begin position="210"/>
        <end position="236"/>
    </location>
</feature>
<dbReference type="SUPFAM" id="SSF56112">
    <property type="entry name" value="Protein kinase-like (PK-like)"/>
    <property type="match status" value="1"/>
</dbReference>
<dbReference type="GO" id="GO:0005524">
    <property type="term" value="F:ATP binding"/>
    <property type="evidence" value="ECO:0007669"/>
    <property type="project" value="UniProtKB-UniRule"/>
</dbReference>
<dbReference type="InterPro" id="IPR008271">
    <property type="entry name" value="Ser/Thr_kinase_AS"/>
</dbReference>
<evidence type="ECO:0000256" key="9">
    <source>
        <dbReference type="SAM" id="MobiDB-lite"/>
    </source>
</evidence>
<keyword evidence="3 11" id="KW-0418">Kinase</keyword>
<dbReference type="GO" id="GO:0017148">
    <property type="term" value="P:negative regulation of translation"/>
    <property type="evidence" value="ECO:0007669"/>
    <property type="project" value="UniProtKB-KW"/>
</dbReference>
<name>Q23G00_TETTS</name>
<organism evidence="11 12">
    <name type="scientific">Tetrahymena thermophila (strain SB210)</name>
    <dbReference type="NCBI Taxonomy" id="312017"/>
    <lineage>
        <taxon>Eukaryota</taxon>
        <taxon>Sar</taxon>
        <taxon>Alveolata</taxon>
        <taxon>Ciliophora</taxon>
        <taxon>Intramacronucleata</taxon>
        <taxon>Oligohymenophorea</taxon>
        <taxon>Hymenostomatida</taxon>
        <taxon>Tetrahymenina</taxon>
        <taxon>Tetrahymenidae</taxon>
        <taxon>Tetrahymena</taxon>
    </lineage>
</organism>
<dbReference type="InterPro" id="IPR017441">
    <property type="entry name" value="Protein_kinase_ATP_BS"/>
</dbReference>
<reference evidence="12" key="1">
    <citation type="journal article" date="2006" name="PLoS Biol.">
        <title>Macronuclear genome sequence of the ciliate Tetrahymena thermophila, a model eukaryote.</title>
        <authorList>
            <person name="Eisen J.A."/>
            <person name="Coyne R.S."/>
            <person name="Wu M."/>
            <person name="Wu D."/>
            <person name="Thiagarajan M."/>
            <person name="Wortman J.R."/>
            <person name="Badger J.H."/>
            <person name="Ren Q."/>
            <person name="Amedeo P."/>
            <person name="Jones K.M."/>
            <person name="Tallon L.J."/>
            <person name="Delcher A.L."/>
            <person name="Salzberg S.L."/>
            <person name="Silva J.C."/>
            <person name="Haas B.J."/>
            <person name="Majoros W.H."/>
            <person name="Farzad M."/>
            <person name="Carlton J.M."/>
            <person name="Smith R.K. Jr."/>
            <person name="Garg J."/>
            <person name="Pearlman R.E."/>
            <person name="Karrer K.M."/>
            <person name="Sun L."/>
            <person name="Manning G."/>
            <person name="Elde N.C."/>
            <person name="Turkewitz A.P."/>
            <person name="Asai D.J."/>
            <person name="Wilkes D.E."/>
            <person name="Wang Y."/>
            <person name="Cai H."/>
            <person name="Collins K."/>
            <person name="Stewart B.A."/>
            <person name="Lee S.R."/>
            <person name="Wilamowska K."/>
            <person name="Weinberg Z."/>
            <person name="Ruzzo W.L."/>
            <person name="Wloga D."/>
            <person name="Gaertig J."/>
            <person name="Frankel J."/>
            <person name="Tsao C.-C."/>
            <person name="Gorovsky M.A."/>
            <person name="Keeling P.J."/>
            <person name="Waller R.F."/>
            <person name="Patron N.J."/>
            <person name="Cherry J.M."/>
            <person name="Stover N.A."/>
            <person name="Krieger C.J."/>
            <person name="del Toro C."/>
            <person name="Ryder H.F."/>
            <person name="Williamson S.C."/>
            <person name="Barbeau R.A."/>
            <person name="Hamilton E.P."/>
            <person name="Orias E."/>
        </authorList>
    </citation>
    <scope>NUCLEOTIDE SEQUENCE [LARGE SCALE GENOMIC DNA]</scope>
    <source>
        <strain evidence="12">SB210</strain>
    </source>
</reference>
<dbReference type="eggNOG" id="KOG0663">
    <property type="taxonomic scope" value="Eukaryota"/>
</dbReference>
<feature type="compositionally biased region" description="Polar residues" evidence="9">
    <location>
        <begin position="226"/>
        <end position="236"/>
    </location>
</feature>
<evidence type="ECO:0000256" key="2">
    <source>
        <dbReference type="ARBA" id="ARBA00022741"/>
    </source>
</evidence>
<dbReference type="GO" id="GO:0005737">
    <property type="term" value="C:cytoplasm"/>
    <property type="evidence" value="ECO:0007669"/>
    <property type="project" value="TreeGrafter"/>
</dbReference>
<evidence type="ECO:0000256" key="7">
    <source>
        <dbReference type="PROSITE-ProRule" id="PRU10141"/>
    </source>
</evidence>
<dbReference type="Proteomes" id="UP000009168">
    <property type="component" value="Unassembled WGS sequence"/>
</dbReference>
<evidence type="ECO:0000256" key="8">
    <source>
        <dbReference type="RuleBase" id="RU000304"/>
    </source>
</evidence>
<keyword evidence="5" id="KW-0652">Protein synthesis inhibitor</keyword>
<dbReference type="RefSeq" id="XP_001015705.2">
    <property type="nucleotide sequence ID" value="XM_001015705.2"/>
</dbReference>
<dbReference type="EMBL" id="GG662704">
    <property type="protein sequence ID" value="EAR95460.2"/>
    <property type="molecule type" value="Genomic_DNA"/>
</dbReference>
<evidence type="ECO:0000256" key="6">
    <source>
        <dbReference type="ARBA" id="ARBA00037982"/>
    </source>
</evidence>
<dbReference type="GeneID" id="7837010"/>
<dbReference type="InterPro" id="IPR000719">
    <property type="entry name" value="Prot_kinase_dom"/>
</dbReference>
<evidence type="ECO:0000256" key="3">
    <source>
        <dbReference type="ARBA" id="ARBA00022777"/>
    </source>
</evidence>
<dbReference type="SMART" id="SM00220">
    <property type="entry name" value="S_TKc"/>
    <property type="match status" value="1"/>
</dbReference>
<proteinExistence type="inferred from homology"/>
<keyword evidence="8" id="KW-0723">Serine/threonine-protein kinase</keyword>
<evidence type="ECO:0000256" key="5">
    <source>
        <dbReference type="ARBA" id="ARBA00023193"/>
    </source>
</evidence>
<dbReference type="PROSITE" id="PS50011">
    <property type="entry name" value="PROTEIN_KINASE_DOM"/>
    <property type="match status" value="1"/>
</dbReference>
<dbReference type="OrthoDB" id="312177at2759"/>
<keyword evidence="12" id="KW-1185">Reference proteome</keyword>
<dbReference type="Pfam" id="PF00069">
    <property type="entry name" value="Pkinase"/>
    <property type="match status" value="1"/>
</dbReference>
<gene>
    <name evidence="11" type="ORF">TTHERM_00077640</name>
</gene>
<sequence>MGMTPSSKLVQHIQNQQREKQLKFLEKLSQSLNKTPQEAEQITWMMQNKQYEIDFLILGTGGNGVVIRGYDKQENKPIAIKIMKFKTNDQCERLLNEFKLLQQCQGTQILRVKEIYISYKMKLQFMIMEYCPFDLKTYLKRIEEKRSNIKIAYVLQICQELVSGLKQIHENGIIHLDIKPANILFSPNSIWKYSDFGLSRKFKHVVNNNTKKQTDNTNDNQGQNGSDSPTSPNSSETIEENMIKFIKIIPEGYTPQYASPEQYQIVNNKDFTKNVTDKSDIYSLGIVFLELTGVKISNEIIQKMKTDANIDPSSQFNPQYQMFNETVLKRMLSFDPQMRPTLEEVQHQIQKILIKNRDRGISSITNSPMNVVRGETQKKQNQVDIDFTKLACVDENEFSNDYQKPEIFYINQGGIDLTQQDITEIVASTTKKIDINVNQQNIDFIKIR</sequence>
<accession>Q23G00</accession>
<dbReference type="PROSITE" id="PS00108">
    <property type="entry name" value="PROTEIN_KINASE_ST"/>
    <property type="match status" value="1"/>
</dbReference>
<evidence type="ECO:0000256" key="1">
    <source>
        <dbReference type="ARBA" id="ARBA00022679"/>
    </source>
</evidence>
<evidence type="ECO:0000313" key="11">
    <source>
        <dbReference type="EMBL" id="EAR95460.2"/>
    </source>
</evidence>
<dbReference type="KEGG" id="tet:TTHERM_00077640"/>
<evidence type="ECO:0000259" key="10">
    <source>
        <dbReference type="PROSITE" id="PS50011"/>
    </source>
</evidence>
<protein>
    <submittedName>
        <fullName evidence="11">Kinase domain protein</fullName>
    </submittedName>
</protein>
<dbReference type="InterPro" id="IPR050339">
    <property type="entry name" value="CC_SR_Kinase"/>
</dbReference>
<feature type="binding site" evidence="7">
    <location>
        <position position="81"/>
    </location>
    <ligand>
        <name>ATP</name>
        <dbReference type="ChEBI" id="CHEBI:30616"/>
    </ligand>
</feature>
<keyword evidence="2 7" id="KW-0547">Nucleotide-binding</keyword>
<dbReference type="AlphaFoldDB" id="Q23G00"/>
<feature type="domain" description="Protein kinase" evidence="10">
    <location>
        <begin position="52"/>
        <end position="353"/>
    </location>
</feature>
<dbReference type="InterPro" id="IPR011009">
    <property type="entry name" value="Kinase-like_dom_sf"/>
</dbReference>
<comment type="similarity">
    <text evidence="6">Belongs to the protein kinase superfamily. Ser/Thr protein kinase family. GCN2 subfamily.</text>
</comment>
<dbReference type="STRING" id="312017.Q23G00"/>